<evidence type="ECO:0008006" key="3">
    <source>
        <dbReference type="Google" id="ProtNLM"/>
    </source>
</evidence>
<evidence type="ECO:0000313" key="2">
    <source>
        <dbReference type="Proteomes" id="UP000076131"/>
    </source>
</evidence>
<accession>A0A154QK28</accession>
<organism evidence="1 2">
    <name type="scientific">Rhodanobacter thiooxydans</name>
    <dbReference type="NCBI Taxonomy" id="416169"/>
    <lineage>
        <taxon>Bacteria</taxon>
        <taxon>Pseudomonadati</taxon>
        <taxon>Pseudomonadota</taxon>
        <taxon>Gammaproteobacteria</taxon>
        <taxon>Lysobacterales</taxon>
        <taxon>Rhodanobacteraceae</taxon>
        <taxon>Rhodanobacter</taxon>
    </lineage>
</organism>
<dbReference type="Proteomes" id="UP000076131">
    <property type="component" value="Unassembled WGS sequence"/>
</dbReference>
<reference evidence="1 2" key="1">
    <citation type="journal article" date="2016" name="MBio">
        <title>Lateral Gene Transfer in a Heavy Metal-Contaminated-Groundwater Microbial Community.</title>
        <authorList>
            <person name="Hemme C.L."/>
            <person name="Green S.J."/>
            <person name="Rishishwar L."/>
            <person name="Prakash O."/>
            <person name="Pettenato A."/>
            <person name="Chakraborty R."/>
            <person name="Deutschbauer A.M."/>
            <person name="Van Nostrand J.D."/>
            <person name="Wu L."/>
            <person name="He Z."/>
            <person name="Jordan I.K."/>
            <person name="Hazen T.C."/>
            <person name="Arkin A.P."/>
            <person name="Kostka J.E."/>
            <person name="Zhou J."/>
        </authorList>
    </citation>
    <scope>NUCLEOTIDE SEQUENCE [LARGE SCALE GENOMIC DNA]</scope>
    <source>
        <strain evidence="1 2">FW104-T7</strain>
    </source>
</reference>
<evidence type="ECO:0000313" key="1">
    <source>
        <dbReference type="EMBL" id="KZC24077.1"/>
    </source>
</evidence>
<dbReference type="Pfam" id="PF06296">
    <property type="entry name" value="RelE"/>
    <property type="match status" value="1"/>
</dbReference>
<dbReference type="EMBL" id="LVJS01000034">
    <property type="protein sequence ID" value="KZC24077.1"/>
    <property type="molecule type" value="Genomic_DNA"/>
</dbReference>
<dbReference type="InterPro" id="IPR009387">
    <property type="entry name" value="HigB-2"/>
</dbReference>
<dbReference type="RefSeq" id="WP_007510671.1">
    <property type="nucleotide sequence ID" value="NZ_LVJS01000034.1"/>
</dbReference>
<dbReference type="GeneID" id="72426248"/>
<keyword evidence="2" id="KW-1185">Reference proteome</keyword>
<name>A0A154QK28_9GAMM</name>
<sequence>MIFVETPIFTAQIKDLLSDDDYGAFQRYLAENPEAGDVIKETGGLRKIRVAAKGHGKSGGARVIYYYFVSASRIAMVFAYPKNVQENLTPAQKAALKKVIEQWR</sequence>
<comment type="caution">
    <text evidence="1">The sequence shown here is derived from an EMBL/GenBank/DDBJ whole genome shotgun (WGS) entry which is preliminary data.</text>
</comment>
<protein>
    <recommendedName>
        <fullName evidence="3">Toxin HigB-2</fullName>
    </recommendedName>
</protein>
<dbReference type="PIRSF" id="PIRSF039032">
    <property type="entry name" value="HigB-2"/>
    <property type="match status" value="1"/>
</dbReference>
<gene>
    <name evidence="1" type="ORF">RHOFW104T7_10665</name>
</gene>
<dbReference type="STRING" id="416169.RHOFW104T7_10665"/>
<proteinExistence type="predicted"/>
<dbReference type="AlphaFoldDB" id="A0A154QK28"/>